<proteinExistence type="inferred from homology"/>
<evidence type="ECO:0008006" key="10">
    <source>
        <dbReference type="Google" id="ProtNLM"/>
    </source>
</evidence>
<dbReference type="EMBL" id="PZQS01000010">
    <property type="protein sequence ID" value="PVD23859.1"/>
    <property type="molecule type" value="Genomic_DNA"/>
</dbReference>
<dbReference type="GO" id="GO:0005640">
    <property type="term" value="C:nuclear outer membrane"/>
    <property type="evidence" value="ECO:0007669"/>
    <property type="project" value="UniProtKB-SubCell"/>
</dbReference>
<dbReference type="Gene3D" id="3.40.50.1820">
    <property type="entry name" value="alpha/beta hydrolase"/>
    <property type="match status" value="1"/>
</dbReference>
<dbReference type="AlphaFoldDB" id="A0A2T7NRQ9"/>
<reference evidence="8 9" key="1">
    <citation type="submission" date="2018-04" db="EMBL/GenBank/DDBJ databases">
        <title>The genome of golden apple snail Pomacea canaliculata provides insight into stress tolerance and invasive adaptation.</title>
        <authorList>
            <person name="Liu C."/>
            <person name="Liu B."/>
            <person name="Ren Y."/>
            <person name="Zhang Y."/>
            <person name="Wang H."/>
            <person name="Li S."/>
            <person name="Jiang F."/>
            <person name="Yin L."/>
            <person name="Zhang G."/>
            <person name="Qian W."/>
            <person name="Fan W."/>
        </authorList>
    </citation>
    <scope>NUCLEOTIDE SEQUENCE [LARGE SCALE GENOMIC DNA]</scope>
    <source>
        <strain evidence="8">SZHN2017</strain>
        <tissue evidence="8">Muscle</tissue>
    </source>
</reference>
<keyword evidence="3 7" id="KW-1133">Transmembrane helix</keyword>
<organism evidence="8 9">
    <name type="scientific">Pomacea canaliculata</name>
    <name type="common">Golden apple snail</name>
    <dbReference type="NCBI Taxonomy" id="400727"/>
    <lineage>
        <taxon>Eukaryota</taxon>
        <taxon>Metazoa</taxon>
        <taxon>Spiralia</taxon>
        <taxon>Lophotrochozoa</taxon>
        <taxon>Mollusca</taxon>
        <taxon>Gastropoda</taxon>
        <taxon>Caenogastropoda</taxon>
        <taxon>Architaenioglossa</taxon>
        <taxon>Ampullarioidea</taxon>
        <taxon>Ampullariidae</taxon>
        <taxon>Pomacea</taxon>
    </lineage>
</organism>
<evidence type="ECO:0000256" key="5">
    <source>
        <dbReference type="ARBA" id="ARBA00023242"/>
    </source>
</evidence>
<dbReference type="OMA" id="VECLFWR"/>
<comment type="subcellular location">
    <subcellularLocation>
        <location evidence="6">Nucleus outer membrane</location>
        <topology evidence="6">Single-pass membrane protein</topology>
    </subcellularLocation>
</comment>
<evidence type="ECO:0000256" key="1">
    <source>
        <dbReference type="ARBA" id="ARBA00007387"/>
    </source>
</evidence>
<name>A0A2T7NRQ9_POMCA</name>
<evidence type="ECO:0000313" key="8">
    <source>
        <dbReference type="EMBL" id="PVD23859.1"/>
    </source>
</evidence>
<dbReference type="Proteomes" id="UP000245119">
    <property type="component" value="Linkage Group LG10"/>
</dbReference>
<dbReference type="Pfam" id="PF05705">
    <property type="entry name" value="DUF829"/>
    <property type="match status" value="1"/>
</dbReference>
<keyword evidence="9" id="KW-1185">Reference proteome</keyword>
<sequence>MSEPPLKYSISFPDRDKLAGEEDEGNSFEIIGKCIGEGRTPVVVLLGWAGCNDRHLSKYSAIYEKEGYITLGFIIPAPVLFFQSYKLHDIAKGLMDVIINNNIADNPIIFHIFSNGGSMVYTSLSALLNSPESPYQGRLCIRGIIVDSAPGKSRVFNAVRAFMSTLSSNFILRYILGLCLLIYLLLNRLVNLLLPLETVLGKGFRVYEKMCLDKTQCPQLFLYSKADTVIMAADVEEVIARRKDQGVDVKSLCWEESAHVAHFRANPELYTKTCLEFAAECFKNNKNSPSLLAGWNKM</sequence>
<gene>
    <name evidence="8" type="ORF">C0Q70_17133</name>
</gene>
<protein>
    <recommendedName>
        <fullName evidence="10">Transmembrane protein 53</fullName>
    </recommendedName>
</protein>
<evidence type="ECO:0000256" key="3">
    <source>
        <dbReference type="ARBA" id="ARBA00022989"/>
    </source>
</evidence>
<evidence type="ECO:0000256" key="7">
    <source>
        <dbReference type="SAM" id="Phobius"/>
    </source>
</evidence>
<comment type="similarity">
    <text evidence="1">Belongs to the TMEM53 family.</text>
</comment>
<dbReference type="InterPro" id="IPR008547">
    <property type="entry name" value="DUF829_TMEM53"/>
</dbReference>
<keyword evidence="4 7" id="KW-0472">Membrane</keyword>
<accession>A0A2T7NRQ9</accession>
<evidence type="ECO:0000256" key="2">
    <source>
        <dbReference type="ARBA" id="ARBA00022692"/>
    </source>
</evidence>
<dbReference type="PANTHER" id="PTHR12265">
    <property type="entry name" value="TRANSMEMBRANE PROTEIN 53"/>
    <property type="match status" value="1"/>
</dbReference>
<dbReference type="InterPro" id="IPR029058">
    <property type="entry name" value="AB_hydrolase_fold"/>
</dbReference>
<keyword evidence="5" id="KW-0539">Nucleus</keyword>
<dbReference type="SUPFAM" id="SSF53474">
    <property type="entry name" value="alpha/beta-Hydrolases"/>
    <property type="match status" value="1"/>
</dbReference>
<evidence type="ECO:0000313" key="9">
    <source>
        <dbReference type="Proteomes" id="UP000245119"/>
    </source>
</evidence>
<dbReference type="OrthoDB" id="77878at2759"/>
<evidence type="ECO:0000256" key="4">
    <source>
        <dbReference type="ARBA" id="ARBA00023136"/>
    </source>
</evidence>
<evidence type="ECO:0000256" key="6">
    <source>
        <dbReference type="ARBA" id="ARBA00034303"/>
    </source>
</evidence>
<comment type="caution">
    <text evidence="8">The sequence shown here is derived from an EMBL/GenBank/DDBJ whole genome shotgun (WGS) entry which is preliminary data.</text>
</comment>
<feature type="transmembrane region" description="Helical" evidence="7">
    <location>
        <begin position="170"/>
        <end position="186"/>
    </location>
</feature>
<dbReference type="PANTHER" id="PTHR12265:SF30">
    <property type="entry name" value="TRANSMEMBRANE PROTEIN 53"/>
    <property type="match status" value="1"/>
</dbReference>
<keyword evidence="2 7" id="KW-0812">Transmembrane</keyword>